<dbReference type="InterPro" id="IPR050541">
    <property type="entry name" value="LRR_TM_domain-containing"/>
</dbReference>
<evidence type="ECO:0000256" key="4">
    <source>
        <dbReference type="SAM" id="MobiDB-lite"/>
    </source>
</evidence>
<dbReference type="PRINTS" id="PR00019">
    <property type="entry name" value="LEURICHRPT"/>
</dbReference>
<dbReference type="Pfam" id="PF13306">
    <property type="entry name" value="LRR_5"/>
    <property type="match status" value="1"/>
</dbReference>
<dbReference type="GO" id="GO:0005886">
    <property type="term" value="C:plasma membrane"/>
    <property type="evidence" value="ECO:0007669"/>
    <property type="project" value="TreeGrafter"/>
</dbReference>
<dbReference type="SMART" id="SM00369">
    <property type="entry name" value="LRR_TYP"/>
    <property type="match status" value="9"/>
</dbReference>
<reference evidence="5 6" key="1">
    <citation type="submission" date="2020-04" db="EMBL/GenBank/DDBJ databases">
        <authorList>
            <person name="Wallbank WR R."/>
            <person name="Pardo Diaz C."/>
            <person name="Kozak K."/>
            <person name="Martin S."/>
            <person name="Jiggins C."/>
            <person name="Moest M."/>
            <person name="Warren A I."/>
            <person name="Byers J.R.P. K."/>
            <person name="Montejo-Kovacevich G."/>
            <person name="Yen C E."/>
        </authorList>
    </citation>
    <scope>NUCLEOTIDE SEQUENCE [LARGE SCALE GENOMIC DNA]</scope>
</reference>
<accession>A0A8S0Z583</accession>
<evidence type="ECO:0000256" key="1">
    <source>
        <dbReference type="ARBA" id="ARBA00022614"/>
    </source>
</evidence>
<dbReference type="InterPro" id="IPR001611">
    <property type="entry name" value="Leu-rich_rpt"/>
</dbReference>
<dbReference type="Proteomes" id="UP000494256">
    <property type="component" value="Unassembled WGS sequence"/>
</dbReference>
<dbReference type="FunFam" id="3.80.10.10:FF:001164">
    <property type="entry name" value="GH01279p"/>
    <property type="match status" value="1"/>
</dbReference>
<dbReference type="InterPro" id="IPR003591">
    <property type="entry name" value="Leu-rich_rpt_typical-subtyp"/>
</dbReference>
<keyword evidence="2" id="KW-0732">Signal</keyword>
<dbReference type="AlphaFoldDB" id="A0A8S0Z583"/>
<dbReference type="EMBL" id="CADEBD010000279">
    <property type="protein sequence ID" value="CAB3227709.1"/>
    <property type="molecule type" value="Genomic_DNA"/>
</dbReference>
<feature type="region of interest" description="Disordered" evidence="4">
    <location>
        <begin position="1"/>
        <end position="26"/>
    </location>
</feature>
<feature type="compositionally biased region" description="Polar residues" evidence="4">
    <location>
        <begin position="1"/>
        <end position="16"/>
    </location>
</feature>
<dbReference type="Gene3D" id="3.80.10.10">
    <property type="entry name" value="Ribonuclease Inhibitor"/>
    <property type="match status" value="2"/>
</dbReference>
<dbReference type="InterPro" id="IPR026906">
    <property type="entry name" value="LRR_5"/>
</dbReference>
<dbReference type="InterPro" id="IPR032675">
    <property type="entry name" value="LRR_dom_sf"/>
</dbReference>
<organism evidence="5 6">
    <name type="scientific">Arctia plantaginis</name>
    <name type="common">Wood tiger moth</name>
    <name type="synonym">Phalaena plantaginis</name>
    <dbReference type="NCBI Taxonomy" id="874455"/>
    <lineage>
        <taxon>Eukaryota</taxon>
        <taxon>Metazoa</taxon>
        <taxon>Ecdysozoa</taxon>
        <taxon>Arthropoda</taxon>
        <taxon>Hexapoda</taxon>
        <taxon>Insecta</taxon>
        <taxon>Pterygota</taxon>
        <taxon>Neoptera</taxon>
        <taxon>Endopterygota</taxon>
        <taxon>Lepidoptera</taxon>
        <taxon>Glossata</taxon>
        <taxon>Ditrysia</taxon>
        <taxon>Noctuoidea</taxon>
        <taxon>Erebidae</taxon>
        <taxon>Arctiinae</taxon>
        <taxon>Arctia</taxon>
    </lineage>
</organism>
<name>A0A8S0Z583_ARCPL</name>
<evidence type="ECO:0000256" key="3">
    <source>
        <dbReference type="ARBA" id="ARBA00022737"/>
    </source>
</evidence>
<dbReference type="PROSITE" id="PS51450">
    <property type="entry name" value="LRR"/>
    <property type="match status" value="2"/>
</dbReference>
<dbReference type="PANTHER" id="PTHR24369:SF210">
    <property type="entry name" value="CHAOPTIN-RELATED"/>
    <property type="match status" value="1"/>
</dbReference>
<gene>
    <name evidence="5" type="ORF">APLA_LOCUS3197</name>
</gene>
<feature type="region of interest" description="Disordered" evidence="4">
    <location>
        <begin position="85"/>
        <end position="106"/>
    </location>
</feature>
<evidence type="ECO:0000256" key="2">
    <source>
        <dbReference type="ARBA" id="ARBA00022729"/>
    </source>
</evidence>
<dbReference type="Pfam" id="PF13855">
    <property type="entry name" value="LRR_8"/>
    <property type="match status" value="2"/>
</dbReference>
<dbReference type="SUPFAM" id="SSF52058">
    <property type="entry name" value="L domain-like"/>
    <property type="match status" value="1"/>
</dbReference>
<proteinExistence type="predicted"/>
<comment type="caution">
    <text evidence="5">The sequence shown here is derived from an EMBL/GenBank/DDBJ whole genome shotgun (WGS) entry which is preliminary data.</text>
</comment>
<keyword evidence="3" id="KW-0677">Repeat</keyword>
<keyword evidence="1" id="KW-0433">Leucine-rich repeat</keyword>
<dbReference type="Pfam" id="PF13516">
    <property type="entry name" value="LRR_6"/>
    <property type="match status" value="1"/>
</dbReference>
<evidence type="ECO:0000313" key="6">
    <source>
        <dbReference type="Proteomes" id="UP000494256"/>
    </source>
</evidence>
<evidence type="ECO:0000313" key="5">
    <source>
        <dbReference type="EMBL" id="CAB3227709.1"/>
    </source>
</evidence>
<feature type="compositionally biased region" description="Basic and acidic residues" evidence="4">
    <location>
        <begin position="239"/>
        <end position="252"/>
    </location>
</feature>
<protein>
    <submittedName>
        <fullName evidence="5">Uncharacterized protein</fullName>
    </submittedName>
</protein>
<dbReference type="OrthoDB" id="7454517at2759"/>
<feature type="region of interest" description="Disordered" evidence="4">
    <location>
        <begin position="230"/>
        <end position="264"/>
    </location>
</feature>
<sequence>MSKLTVTNFTKRTGSPFQKGKESPTETKIIHEEVIEKSAFEKQKEKQNELLQKVNKKTSEYQASKPSSGVFTEVVTHGAFTSKTVNKPQKVESPPPPKTYASNGSKSFLGFPSSANDLALDAKSDLESDSNISTEVKEKVIQKLFALVSMVQHVYESKVRIMTEFEKYKDIHTRNEIRREKEHSEQLYKLNMSFQNEVVQSIQRLKSELDISRNVSINVEESSSAHSLKDTSIDFNTTDENKETDSDDKGFDTVEGSGTTNVDNNCEREGYNTSAFCNRGMIPLHYSVLLTLVWLVIIDAAPECKTFNEKNVVCTAGREDYELVRGLISDNNKTTGITLRSCRIIDVEYESFNDLNSLTYLDLSLNKISRLKLGVLDEPKQLTHLNLSYNMLTAFPLGLFDQTTNIDHLDLKGNKINNLELGIFDLLPKLKFVDLSSNDLKGKNLNPYIFDQSPHITFIDFSRNDMTDAPENLLHAFQSLEVLNLDRTFVKEMPQFATKPNLRTLKQLILSMNQISALDNAAIFVNMDSLETLDLSHNDIGSINGDVLQPLKNLKKIVLGNNKLKVIPDNLFRNMPRLITIHLLGNQISDVPVNAFRGTPLKNLNLSSNKITYLTDNFCLEIQNSGGRLKKFLFHPNPWQCACLNDLIKEVKRLGIEYSTSKYNGKEPVCVTTEEFNCKRHQSFNDRYIDLYNEIIRR</sequence>
<dbReference type="PANTHER" id="PTHR24369">
    <property type="entry name" value="ANTIGEN BSP, PUTATIVE-RELATED"/>
    <property type="match status" value="1"/>
</dbReference>